<evidence type="ECO:0000313" key="2">
    <source>
        <dbReference type="EMBL" id="KAL3891069.1"/>
    </source>
</evidence>
<feature type="region of interest" description="Disordered" evidence="1">
    <location>
        <begin position="670"/>
        <end position="697"/>
    </location>
</feature>
<accession>A0ABD3XXZ1</accession>
<gene>
    <name evidence="2" type="ORF">ACJMK2_003332</name>
</gene>
<feature type="compositionally biased region" description="Basic and acidic residues" evidence="1">
    <location>
        <begin position="677"/>
        <end position="687"/>
    </location>
</feature>
<proteinExistence type="predicted"/>
<organism evidence="2 3">
    <name type="scientific">Sinanodonta woodiana</name>
    <name type="common">Chinese pond mussel</name>
    <name type="synonym">Anodonta woodiana</name>
    <dbReference type="NCBI Taxonomy" id="1069815"/>
    <lineage>
        <taxon>Eukaryota</taxon>
        <taxon>Metazoa</taxon>
        <taxon>Spiralia</taxon>
        <taxon>Lophotrochozoa</taxon>
        <taxon>Mollusca</taxon>
        <taxon>Bivalvia</taxon>
        <taxon>Autobranchia</taxon>
        <taxon>Heteroconchia</taxon>
        <taxon>Palaeoheterodonta</taxon>
        <taxon>Unionida</taxon>
        <taxon>Unionoidea</taxon>
        <taxon>Unionidae</taxon>
        <taxon>Unioninae</taxon>
        <taxon>Sinanodonta</taxon>
    </lineage>
</organism>
<feature type="compositionally biased region" description="Basic and acidic residues" evidence="1">
    <location>
        <begin position="284"/>
        <end position="294"/>
    </location>
</feature>
<dbReference type="AlphaFoldDB" id="A0ABD3XXZ1"/>
<dbReference type="Proteomes" id="UP001634394">
    <property type="component" value="Unassembled WGS sequence"/>
</dbReference>
<reference evidence="2 3" key="1">
    <citation type="submission" date="2024-11" db="EMBL/GenBank/DDBJ databases">
        <title>Chromosome-level genome assembly of the freshwater bivalve Anodonta woodiana.</title>
        <authorList>
            <person name="Chen X."/>
        </authorList>
    </citation>
    <scope>NUCLEOTIDE SEQUENCE [LARGE SCALE GENOMIC DNA]</scope>
    <source>
        <strain evidence="2">MN2024</strain>
        <tissue evidence="2">Gills</tissue>
    </source>
</reference>
<feature type="region of interest" description="Disordered" evidence="1">
    <location>
        <begin position="277"/>
        <end position="298"/>
    </location>
</feature>
<evidence type="ECO:0000313" key="3">
    <source>
        <dbReference type="Proteomes" id="UP001634394"/>
    </source>
</evidence>
<feature type="non-terminal residue" evidence="2">
    <location>
        <position position="886"/>
    </location>
</feature>
<comment type="caution">
    <text evidence="2">The sequence shown here is derived from an EMBL/GenBank/DDBJ whole genome shotgun (WGS) entry which is preliminary data.</text>
</comment>
<dbReference type="EMBL" id="JBJQND010000001">
    <property type="protein sequence ID" value="KAL3891069.1"/>
    <property type="molecule type" value="Genomic_DNA"/>
</dbReference>
<keyword evidence="3" id="KW-1185">Reference proteome</keyword>
<sequence length="886" mass="102707">MEERTRFARESSSSFEEAGKLIVTDKDADDKIILHKFETSFQEMLNPYKRFCARVEKEHKVYKRSMVRLEKLYMEENASWFSKRKVRKARKVAKRNSDGYIKLLKEESNQAVNVNSLSVEYEGVAIEIATKRVKSFVECWSTCMSHHAEKYSGDARKVITTEQSLLSNVDSEKLVKLLAEFNKESLHIPAYQEFHGTVDVEKLLGYRPAVETIISGEKFGEEHNVENRPMTPGDSYDRLYNPFCLKADEHGEGKNELVNDGLLTPADSYDKLHNPFCSNGNENGEDRKELERNKPMTPADSYDKLFNPFCSHEDEIKEEKEEGDKSLTTVNKSGRDVPFWLSMMQCRTQLEREFAQKAERWCKNVSDKLHILREHNVDGIIQIESALRMEVAKMEERTRFARESSSSFEEAGKLIVTDKDADDKIILHKFETSFQEMLNPYKRFCARVEKEHKVYKRSMVRLEKLFMEENASWFSKRKVRKARKVAKRNSDGYIKLLKEESNQAVNVNSLSVEYEGVAIEIATKRVKSFVECWSTCMSHHAEKYSGDARKVITTEQSLLSNVDSEKLVKLLAEFNKESLHIPAYQEFHGTVDVEKLLGYRPAVETIISGEKFGEENNVENRPMTPGDSYDRLYNPFCLKADEHGEGKNELVNDGLLTPADSYDKLHNPFCSNGNENGEDRKELERNKPMTPADSYDKLFNPFCSHEDEIKEEKEEGDKSLTTVNKSDERKLNRCGKAKAIHEHKKMKCLEMNIKPGIIQIESALRMEVAKMEERTRFARESSSSYEEAGKLIITDKDADDKIILHKFETSFQEMLNPYKRFCARVEKEHKVYKRSMVRLEKLYMEENASWFSKRKARKARKVAKRNSYGYIKLLKEESNQAVNVNS</sequence>
<evidence type="ECO:0000256" key="1">
    <source>
        <dbReference type="SAM" id="MobiDB-lite"/>
    </source>
</evidence>
<protein>
    <submittedName>
        <fullName evidence="2">Uncharacterized protein</fullName>
    </submittedName>
</protein>
<name>A0ABD3XXZ1_SINWO</name>